<name>A0AAE8L8C3_9HYPH</name>
<dbReference type="NCBIfam" id="TIGR00231">
    <property type="entry name" value="small_GTP"/>
    <property type="match status" value="1"/>
</dbReference>
<evidence type="ECO:0000256" key="1">
    <source>
        <dbReference type="ARBA" id="ARBA00004496"/>
    </source>
</evidence>
<reference evidence="11 13" key="2">
    <citation type="submission" date="2016-10" db="EMBL/GenBank/DDBJ databases">
        <authorList>
            <person name="Varghese N."/>
            <person name="Submissions S."/>
        </authorList>
    </citation>
    <scope>NUCLEOTIDE SEQUENCE [LARGE SCALE GENOMIC DNA]</scope>
    <source>
        <strain evidence="11 13">CBMB27</strain>
    </source>
</reference>
<dbReference type="GO" id="GO:0004020">
    <property type="term" value="F:adenylylsulfate kinase activity"/>
    <property type="evidence" value="ECO:0007669"/>
    <property type="project" value="UniProtKB-EC"/>
</dbReference>
<dbReference type="InterPro" id="IPR000795">
    <property type="entry name" value="T_Tr_GTP-bd_dom"/>
</dbReference>
<dbReference type="NCBIfam" id="TIGR00475">
    <property type="entry name" value="selB"/>
    <property type="match status" value="1"/>
</dbReference>
<keyword evidence="12" id="KW-1185">Reference proteome</keyword>
<dbReference type="Pfam" id="PF25461">
    <property type="entry name" value="Beta-barrel_SelB"/>
    <property type="match status" value="1"/>
</dbReference>
<evidence type="ECO:0000256" key="4">
    <source>
        <dbReference type="ARBA" id="ARBA00022741"/>
    </source>
</evidence>
<dbReference type="PANTHER" id="PTHR43721">
    <property type="entry name" value="ELONGATION FACTOR TU-RELATED"/>
    <property type="match status" value="1"/>
</dbReference>
<evidence type="ECO:0000313" key="13">
    <source>
        <dbReference type="Proteomes" id="UP000199140"/>
    </source>
</evidence>
<dbReference type="GO" id="GO:0001514">
    <property type="term" value="P:selenocysteine incorporation"/>
    <property type="evidence" value="ECO:0007669"/>
    <property type="project" value="InterPro"/>
</dbReference>
<dbReference type="GO" id="GO:0003723">
    <property type="term" value="F:RNA binding"/>
    <property type="evidence" value="ECO:0007669"/>
    <property type="project" value="InterPro"/>
</dbReference>
<dbReference type="CDD" id="cd15491">
    <property type="entry name" value="selB_III"/>
    <property type="match status" value="1"/>
</dbReference>
<keyword evidence="5" id="KW-0648">Protein biosynthesis</keyword>
<evidence type="ECO:0000256" key="8">
    <source>
        <dbReference type="ARBA" id="ARBA00031615"/>
    </source>
</evidence>
<evidence type="ECO:0000256" key="7">
    <source>
        <dbReference type="ARBA" id="ARBA00025526"/>
    </source>
</evidence>
<gene>
    <name evidence="10" type="ORF">MCBMB27_05407</name>
    <name evidence="11" type="ORF">SAMN05192567_1229</name>
</gene>
<dbReference type="SUPFAM" id="SSF50465">
    <property type="entry name" value="EF-Tu/eEF-1alpha/eIF2-gamma C-terminal domain"/>
    <property type="match status" value="1"/>
</dbReference>
<dbReference type="SUPFAM" id="SSF52540">
    <property type="entry name" value="P-loop containing nucleoside triphosphate hydrolases"/>
    <property type="match status" value="1"/>
</dbReference>
<dbReference type="SUPFAM" id="SSF46785">
    <property type="entry name" value="Winged helix' DNA-binding domain"/>
    <property type="match status" value="1"/>
</dbReference>
<dbReference type="Gene3D" id="2.40.30.10">
    <property type="entry name" value="Translation factors"/>
    <property type="match status" value="1"/>
</dbReference>
<dbReference type="InterPro" id="IPR015191">
    <property type="entry name" value="SelB_WHD4"/>
</dbReference>
<dbReference type="InterPro" id="IPR036390">
    <property type="entry name" value="WH_DNA-bd_sf"/>
</dbReference>
<dbReference type="CDD" id="cd04171">
    <property type="entry name" value="SelB"/>
    <property type="match status" value="1"/>
</dbReference>
<accession>A0AAE8L8C3</accession>
<dbReference type="GO" id="GO:0003924">
    <property type="term" value="F:GTPase activity"/>
    <property type="evidence" value="ECO:0007669"/>
    <property type="project" value="InterPro"/>
</dbReference>
<dbReference type="InterPro" id="IPR005225">
    <property type="entry name" value="Small_GTP-bd"/>
</dbReference>
<dbReference type="GO" id="GO:0003746">
    <property type="term" value="F:translation elongation factor activity"/>
    <property type="evidence" value="ECO:0007669"/>
    <property type="project" value="UniProtKB-KW"/>
</dbReference>
<dbReference type="InterPro" id="IPR009001">
    <property type="entry name" value="Transl_elong_EF1A/Init_IF2_C"/>
</dbReference>
<dbReference type="PANTHER" id="PTHR43721:SF22">
    <property type="entry name" value="ELONGATION FACTOR TU, MITOCHONDRIAL"/>
    <property type="match status" value="1"/>
</dbReference>
<dbReference type="Pfam" id="PF00009">
    <property type="entry name" value="GTP_EFTU"/>
    <property type="match status" value="1"/>
</dbReference>
<reference evidence="10 12" key="1">
    <citation type="submission" date="2016-04" db="EMBL/GenBank/DDBJ databases">
        <title>Complete genome sequencing and analysis of CBMB27, Methylobacterium phyllosphaerae isolated from leaf tissues of rice (Oryza sativa L.).</title>
        <authorList>
            <person name="Lee Y."/>
            <person name="Hwangbo K."/>
            <person name="Chung H."/>
            <person name="Yoo J."/>
            <person name="Kim K.Y."/>
            <person name="Sa T.M."/>
            <person name="Um Y."/>
            <person name="Madhaiyan M."/>
        </authorList>
    </citation>
    <scope>NUCLEOTIDE SEQUENCE [LARGE SCALE GENOMIC DNA]</scope>
    <source>
        <strain evidence="10 12">CBMB27</strain>
    </source>
</reference>
<dbReference type="InterPro" id="IPR050055">
    <property type="entry name" value="EF-Tu_GTPase"/>
</dbReference>
<sequence>MKRQAARGFLRRHPRKVFLIRSEHSVIVVTAGHIDHGKTALVKALTGIDADRLPEEKARGITVDLGFAYTRLGTRTVGFVDVPGHERLVRTMVAGATGVDFALIVVAADDGVMPQTREHIAILDLLGLRRAVVAITKSDRVDDRRLSEVEAQVRVALSGTGLAHAPGNAPLQAPVQAPVQAPMIACSALRGTGIADLARYLEEAAASPSPGAAGTEFRLAVDRCFTVVGAGLVVTGAIHAGAVRVGDHLVVSPSGFEARVRGLRAGNEPCDVAEAGQRCALNLSGPRLSRAGIHRGDWILAPQLHGPASHLDVALRVLPGEARPLRHRTPVHIHHGAASVTGRVLLSPGIAVEPGAAAHARIALDGSLGALHGDRFVLRDASAARTLGGGRVIDIEGPRRGAWAPGRRAVVAALDTPDHAAALTGLLDVSEAGADLDHFARVRNIPRPALEALTCAHGVVAIAGPAGLRGFAGARIAALGETVVARLDAAHRSEPDNPGLSAEEIGAPVALPERPALRVALDRLLMDARILRREHLYHLPGHEVRLAPPEAALYEAVRIRLEAAGLDQPRLADLAEQVGREPETLRPHLDRFGRLGWLRRISGHYYVLPGVLAELTARACAVAADHPQALLTVGRFREATGISRNMTMPVLAYFDARGFTTRVADGRLVDPRKGGL</sequence>
<dbReference type="EMBL" id="FOPK01000022">
    <property type="protein sequence ID" value="SFH37399.1"/>
    <property type="molecule type" value="Genomic_DNA"/>
</dbReference>
<dbReference type="Proteomes" id="UP000199140">
    <property type="component" value="Unassembled WGS sequence"/>
</dbReference>
<dbReference type="GO" id="GO:0005525">
    <property type="term" value="F:GTP binding"/>
    <property type="evidence" value="ECO:0007669"/>
    <property type="project" value="UniProtKB-KW"/>
</dbReference>
<dbReference type="InterPro" id="IPR004161">
    <property type="entry name" value="EFTu-like_2"/>
</dbReference>
<keyword evidence="11" id="KW-0251">Elongation factor</keyword>
<feature type="domain" description="Tr-type G" evidence="9">
    <location>
        <begin position="23"/>
        <end position="209"/>
    </location>
</feature>
<evidence type="ECO:0000313" key="12">
    <source>
        <dbReference type="Proteomes" id="UP000185487"/>
    </source>
</evidence>
<dbReference type="InterPro" id="IPR057335">
    <property type="entry name" value="Beta-barrel_SelB"/>
</dbReference>
<dbReference type="Proteomes" id="UP000185487">
    <property type="component" value="Chromosome"/>
</dbReference>
<evidence type="ECO:0000313" key="10">
    <source>
        <dbReference type="EMBL" id="APT34698.1"/>
    </source>
</evidence>
<keyword evidence="4" id="KW-0547">Nucleotide-binding</keyword>
<keyword evidence="6" id="KW-0342">GTP-binding</keyword>
<dbReference type="Gene3D" id="1.10.10.2770">
    <property type="match status" value="1"/>
</dbReference>
<comment type="subcellular location">
    <subcellularLocation>
        <location evidence="1">Cytoplasm</location>
    </subcellularLocation>
</comment>
<dbReference type="Pfam" id="PF09107">
    <property type="entry name" value="WHD_3rd_SelB"/>
    <property type="match status" value="1"/>
</dbReference>
<dbReference type="Gene3D" id="3.40.50.300">
    <property type="entry name" value="P-loop containing nucleotide triphosphate hydrolases"/>
    <property type="match status" value="1"/>
</dbReference>
<dbReference type="InterPro" id="IPR009000">
    <property type="entry name" value="Transl_B-barrel_sf"/>
</dbReference>
<evidence type="ECO:0000256" key="5">
    <source>
        <dbReference type="ARBA" id="ARBA00022917"/>
    </source>
</evidence>
<dbReference type="Gene3D" id="1.10.10.10">
    <property type="entry name" value="Winged helix-like DNA-binding domain superfamily/Winged helix DNA-binding domain"/>
    <property type="match status" value="1"/>
</dbReference>
<dbReference type="InterPro" id="IPR004535">
    <property type="entry name" value="Transl_elong_SelB"/>
</dbReference>
<evidence type="ECO:0000256" key="6">
    <source>
        <dbReference type="ARBA" id="ARBA00023134"/>
    </source>
</evidence>
<dbReference type="AlphaFoldDB" id="A0AAE8L8C3"/>
<evidence type="ECO:0000256" key="2">
    <source>
        <dbReference type="ARBA" id="ARBA00015953"/>
    </source>
</evidence>
<comment type="function">
    <text evidence="7">Translation factor necessary for the incorporation of selenocysteine into proteins. It probably replaces EF-Tu for the insertion of selenocysteine directed by the UGA codon. SelB binds GTP and GDP.</text>
</comment>
<dbReference type="EMBL" id="CP015367">
    <property type="protein sequence ID" value="APT34698.1"/>
    <property type="molecule type" value="Genomic_DNA"/>
</dbReference>
<dbReference type="KEGG" id="mphy:MCBMB27_05407"/>
<evidence type="ECO:0000313" key="11">
    <source>
        <dbReference type="EMBL" id="SFH37399.1"/>
    </source>
</evidence>
<dbReference type="GO" id="GO:0005737">
    <property type="term" value="C:cytoplasm"/>
    <property type="evidence" value="ECO:0007669"/>
    <property type="project" value="UniProtKB-SubCell"/>
</dbReference>
<proteinExistence type="predicted"/>
<organism evidence="11 13">
    <name type="scientific">Methylobacterium phyllosphaerae</name>
    <dbReference type="NCBI Taxonomy" id="418223"/>
    <lineage>
        <taxon>Bacteria</taxon>
        <taxon>Pseudomonadati</taxon>
        <taxon>Pseudomonadota</taxon>
        <taxon>Alphaproteobacteria</taxon>
        <taxon>Hyphomicrobiales</taxon>
        <taxon>Methylobacteriaceae</taxon>
        <taxon>Methylobacterium</taxon>
    </lineage>
</organism>
<protein>
    <recommendedName>
        <fullName evidence="2">Selenocysteine-specific elongation factor</fullName>
    </recommendedName>
    <alternativeName>
        <fullName evidence="8">SelB translation factor</fullName>
    </alternativeName>
</protein>
<keyword evidence="3" id="KW-0963">Cytoplasm</keyword>
<dbReference type="InterPro" id="IPR027417">
    <property type="entry name" value="P-loop_NTPase"/>
</dbReference>
<dbReference type="InterPro" id="IPR036388">
    <property type="entry name" value="WH-like_DNA-bd_sf"/>
</dbReference>
<evidence type="ECO:0000259" key="9">
    <source>
        <dbReference type="PROSITE" id="PS51722"/>
    </source>
</evidence>
<dbReference type="Pfam" id="PF03144">
    <property type="entry name" value="GTP_EFTU_D2"/>
    <property type="match status" value="1"/>
</dbReference>
<dbReference type="PROSITE" id="PS51722">
    <property type="entry name" value="G_TR_2"/>
    <property type="match status" value="1"/>
</dbReference>
<dbReference type="SUPFAM" id="SSF50447">
    <property type="entry name" value="Translation proteins"/>
    <property type="match status" value="1"/>
</dbReference>
<evidence type="ECO:0000256" key="3">
    <source>
        <dbReference type="ARBA" id="ARBA00022490"/>
    </source>
</evidence>